<feature type="signal peptide" evidence="1">
    <location>
        <begin position="1"/>
        <end position="21"/>
    </location>
</feature>
<sequence length="219" mass="24270">MILPNIFTLFSAAVLVSSVVSAPIEPRQGCCGLGGKPKSTLQGDRITIGYRTVHPDQAKIYNQNHRIVYKPALTTGGAQIGKGVYITPGPGQWEGNSGDWHCLVTANRIAVDNTIKAWIPQNTWWKIGAQYDWASTQTVNNKKVDDEAFNRALRMSKIDKTNDAVGFAKGAKQLLIPTDLVNDRALDFQVDCKKDWKLLSDTKIVNYNSWKKNVIGKPQ</sequence>
<gene>
    <name evidence="2" type="ORF">GCG54_00013449</name>
</gene>
<evidence type="ECO:0000313" key="2">
    <source>
        <dbReference type="EMBL" id="KAF3803339.1"/>
    </source>
</evidence>
<dbReference type="EMBL" id="WVTB01000055">
    <property type="protein sequence ID" value="KAF3803339.1"/>
    <property type="molecule type" value="Genomic_DNA"/>
</dbReference>
<reference evidence="2" key="2">
    <citation type="submission" date="2020-03" db="EMBL/GenBank/DDBJ databases">
        <authorList>
            <person name="Fu F.-F."/>
            <person name="Chen J."/>
        </authorList>
    </citation>
    <scope>NUCLEOTIDE SEQUENCE</scope>
    <source>
        <strain evidence="2">Lc1</strain>
    </source>
</reference>
<accession>A0A8H4CGA9</accession>
<comment type="caution">
    <text evidence="2">The sequence shown here is derived from an EMBL/GenBank/DDBJ whole genome shotgun (WGS) entry which is preliminary data.</text>
</comment>
<keyword evidence="3" id="KW-1185">Reference proteome</keyword>
<protein>
    <submittedName>
        <fullName evidence="2">Uncharacterized protein</fullName>
    </submittedName>
</protein>
<dbReference type="Proteomes" id="UP000613401">
    <property type="component" value="Unassembled WGS sequence"/>
</dbReference>
<dbReference type="InterPro" id="IPR045564">
    <property type="entry name" value="DUF5910"/>
</dbReference>
<name>A0A8H4CGA9_COLGL</name>
<keyword evidence="1" id="KW-0732">Signal</keyword>
<proteinExistence type="predicted"/>
<dbReference type="AlphaFoldDB" id="A0A8H4CGA9"/>
<feature type="chain" id="PRO_5034776405" evidence="1">
    <location>
        <begin position="22"/>
        <end position="219"/>
    </location>
</feature>
<dbReference type="RefSeq" id="XP_045262498.1">
    <property type="nucleotide sequence ID" value="XM_045413302.1"/>
</dbReference>
<dbReference type="GeneID" id="69020565"/>
<reference evidence="2" key="1">
    <citation type="journal article" date="2020" name="Phytopathology">
        <title>Genome sequence and comparative analysis of Colletotrichum gloeosporioides isolated from Liriodendron leaves.</title>
        <authorList>
            <person name="Fu F.F."/>
            <person name="Hao Z."/>
            <person name="Wang P."/>
            <person name="Lu Y."/>
            <person name="Xue L.J."/>
            <person name="Wei G."/>
            <person name="Tian Y."/>
            <person name="Baishi H."/>
            <person name="Xu H."/>
            <person name="Shi J."/>
            <person name="Cheng T."/>
            <person name="Wang G."/>
            <person name="Yi Y."/>
            <person name="Chen J."/>
        </authorList>
    </citation>
    <scope>NUCLEOTIDE SEQUENCE</scope>
    <source>
        <strain evidence="2">Lc1</strain>
    </source>
</reference>
<evidence type="ECO:0000256" key="1">
    <source>
        <dbReference type="SAM" id="SignalP"/>
    </source>
</evidence>
<dbReference type="Pfam" id="PF19287">
    <property type="entry name" value="DUF5910"/>
    <property type="match status" value="1"/>
</dbReference>
<organism evidence="2 3">
    <name type="scientific">Colletotrichum gloeosporioides</name>
    <name type="common">Anthracnose fungus</name>
    <name type="synonym">Glomerella cingulata</name>
    <dbReference type="NCBI Taxonomy" id="474922"/>
    <lineage>
        <taxon>Eukaryota</taxon>
        <taxon>Fungi</taxon>
        <taxon>Dikarya</taxon>
        <taxon>Ascomycota</taxon>
        <taxon>Pezizomycotina</taxon>
        <taxon>Sordariomycetes</taxon>
        <taxon>Hypocreomycetidae</taxon>
        <taxon>Glomerellales</taxon>
        <taxon>Glomerellaceae</taxon>
        <taxon>Colletotrichum</taxon>
        <taxon>Colletotrichum gloeosporioides species complex</taxon>
    </lineage>
</organism>
<evidence type="ECO:0000313" key="3">
    <source>
        <dbReference type="Proteomes" id="UP000613401"/>
    </source>
</evidence>